<evidence type="ECO:0000256" key="1">
    <source>
        <dbReference type="ARBA" id="ARBA00007033"/>
    </source>
</evidence>
<dbReference type="GO" id="GO:0016757">
    <property type="term" value="F:glycosyltransferase activity"/>
    <property type="evidence" value="ECO:0007669"/>
    <property type="project" value="TreeGrafter"/>
</dbReference>
<comment type="caution">
    <text evidence="3">The sequence shown here is derived from an EMBL/GenBank/DDBJ whole genome shotgun (WGS) entry which is preliminary data.</text>
</comment>
<gene>
    <name evidence="3" type="ORF">BCR43DRAFT_446336</name>
</gene>
<name>A0A1X2H0W5_SYNRA</name>
<dbReference type="InterPro" id="IPR005069">
    <property type="entry name" value="Nucl-diP-sugar_transferase"/>
</dbReference>
<dbReference type="PANTHER" id="PTHR47032:SF1">
    <property type="entry name" value="UDP-D-XYLOSE:L-FUCOSE ALPHA-1,3-D-XYLOSYLTRANSFERASE-RELATED"/>
    <property type="match status" value="1"/>
</dbReference>
<dbReference type="InterPro" id="IPR052636">
    <property type="entry name" value="UDP-D-xylose:L-fucose_XylT"/>
</dbReference>
<proteinExistence type="inferred from homology"/>
<keyword evidence="4" id="KW-1185">Reference proteome</keyword>
<evidence type="ECO:0000259" key="2">
    <source>
        <dbReference type="Pfam" id="PF03407"/>
    </source>
</evidence>
<dbReference type="OrthoDB" id="540503at2759"/>
<dbReference type="InterPro" id="IPR029044">
    <property type="entry name" value="Nucleotide-diphossugar_trans"/>
</dbReference>
<organism evidence="3 4">
    <name type="scientific">Syncephalastrum racemosum</name>
    <name type="common">Filamentous fungus</name>
    <dbReference type="NCBI Taxonomy" id="13706"/>
    <lineage>
        <taxon>Eukaryota</taxon>
        <taxon>Fungi</taxon>
        <taxon>Fungi incertae sedis</taxon>
        <taxon>Mucoromycota</taxon>
        <taxon>Mucoromycotina</taxon>
        <taxon>Mucoromycetes</taxon>
        <taxon>Mucorales</taxon>
        <taxon>Syncephalastraceae</taxon>
        <taxon>Syncephalastrum</taxon>
    </lineage>
</organism>
<keyword evidence="3" id="KW-0808">Transferase</keyword>
<sequence length="409" mass="46585">MVVVTAAFFASVLAYLTLVDPGQQTWVASKHTVQAGYLQEQQQQAFNATGSQTQAEAQGNASDPWQCTCYSYDDTTQPLPNSQAQNTTAAAAAAAPAAPAVTEQEHGAAYPVIVPEGFAPPPEDLMQKINDNLLDGRVLTVATANFGMRDYLYNWIESLKRTNEDKFLVFCLDDKLYTHLVNAGYEAHAAHIPESWFHQDVPAAFEEYYTPKYRAITHAKTLVVQRLLYLDVTVFFSDVDIVWLRPRMREYVKTFLDIRRETHVIFQQEGLDERQVNTGFFMMRPTYEMKRLLAETIYIQDTTDGMTQQGALNKALDALVLDIRTSSVVLLDVLFFPNGFSYFDNDLPRTRGIDPYILHANYRVGDAKREELRQRGFWYLDDDWLRRVDAQTEQAWEENIDAIMPGNDV</sequence>
<dbReference type="InParanoid" id="A0A1X2H0W5"/>
<evidence type="ECO:0000313" key="3">
    <source>
        <dbReference type="EMBL" id="ORY91080.1"/>
    </source>
</evidence>
<protein>
    <submittedName>
        <fullName evidence="3">Nucleotide-diphospho-sugar transferase-domain-containing protein</fullName>
    </submittedName>
</protein>
<dbReference type="PANTHER" id="PTHR47032">
    <property type="entry name" value="UDP-D-XYLOSE:L-FUCOSE ALPHA-1,3-D-XYLOSYLTRANSFERASE-RELATED"/>
    <property type="match status" value="1"/>
</dbReference>
<dbReference type="GO" id="GO:0005794">
    <property type="term" value="C:Golgi apparatus"/>
    <property type="evidence" value="ECO:0007669"/>
    <property type="project" value="TreeGrafter"/>
</dbReference>
<evidence type="ECO:0000313" key="4">
    <source>
        <dbReference type="Proteomes" id="UP000242180"/>
    </source>
</evidence>
<comment type="similarity">
    <text evidence="1">Belongs to the glycosyltransferase 77 family.</text>
</comment>
<dbReference type="STRING" id="13706.A0A1X2H0W5"/>
<dbReference type="Proteomes" id="UP000242180">
    <property type="component" value="Unassembled WGS sequence"/>
</dbReference>
<dbReference type="SUPFAM" id="SSF53448">
    <property type="entry name" value="Nucleotide-diphospho-sugar transferases"/>
    <property type="match status" value="1"/>
</dbReference>
<dbReference type="Pfam" id="PF03407">
    <property type="entry name" value="Nucleotid_trans"/>
    <property type="match status" value="1"/>
</dbReference>
<dbReference type="AlphaFoldDB" id="A0A1X2H0W5"/>
<reference evidence="3 4" key="1">
    <citation type="submission" date="2016-07" db="EMBL/GenBank/DDBJ databases">
        <title>Pervasive Adenine N6-methylation of Active Genes in Fungi.</title>
        <authorList>
            <consortium name="DOE Joint Genome Institute"/>
            <person name="Mondo S.J."/>
            <person name="Dannebaum R.O."/>
            <person name="Kuo R.C."/>
            <person name="Labutti K."/>
            <person name="Haridas S."/>
            <person name="Kuo A."/>
            <person name="Salamov A."/>
            <person name="Ahrendt S.R."/>
            <person name="Lipzen A."/>
            <person name="Sullivan W."/>
            <person name="Andreopoulos W.B."/>
            <person name="Clum A."/>
            <person name="Lindquist E."/>
            <person name="Daum C."/>
            <person name="Ramamoorthy G.K."/>
            <person name="Gryganskyi A."/>
            <person name="Culley D."/>
            <person name="Magnuson J.K."/>
            <person name="James T.Y."/>
            <person name="O'Malley M.A."/>
            <person name="Stajich J.E."/>
            <person name="Spatafora J.W."/>
            <person name="Visel A."/>
            <person name="Grigoriev I.V."/>
        </authorList>
    </citation>
    <scope>NUCLEOTIDE SEQUENCE [LARGE SCALE GENOMIC DNA]</scope>
    <source>
        <strain evidence="3 4">NRRL 2496</strain>
    </source>
</reference>
<dbReference type="EMBL" id="MCGN01000011">
    <property type="protein sequence ID" value="ORY91080.1"/>
    <property type="molecule type" value="Genomic_DNA"/>
</dbReference>
<feature type="domain" description="Nucleotide-diphospho-sugar transferase" evidence="2">
    <location>
        <begin position="165"/>
        <end position="370"/>
    </location>
</feature>
<accession>A0A1X2H0W5</accession>